<organism evidence="3">
    <name type="scientific">Caenorhabditis brenneri</name>
    <name type="common">Nematode worm</name>
    <dbReference type="NCBI Taxonomy" id="135651"/>
    <lineage>
        <taxon>Eukaryota</taxon>
        <taxon>Metazoa</taxon>
        <taxon>Ecdysozoa</taxon>
        <taxon>Nematoda</taxon>
        <taxon>Chromadorea</taxon>
        <taxon>Rhabditida</taxon>
        <taxon>Rhabditina</taxon>
        <taxon>Rhabditomorpha</taxon>
        <taxon>Rhabditoidea</taxon>
        <taxon>Rhabditidae</taxon>
        <taxon>Peloderinae</taxon>
        <taxon>Caenorhabditis</taxon>
    </lineage>
</organism>
<proteinExistence type="predicted"/>
<dbReference type="Pfam" id="PF00179">
    <property type="entry name" value="UQ_con"/>
    <property type="match status" value="1"/>
</dbReference>
<sequence>MMTRRRQLPVVTRYRPPKEVDNSRPTGFSPLEKENRRLWVELHFCRHIMRDHNITAKLTKKPDGSPNLYRWVCAVPGKAGTTWQGGYYKFYLCFTKDYPFVPPMCQFDPNFFHLNVLNGWLCSKWLRESGGGVYTPTLRIKELLLHIEEVLYTPNILELKDSYAKNLYYGEHDIYHLKVVNQAKEFKPATVKAAIARESA</sequence>
<dbReference type="InParanoid" id="G0M8H4"/>
<name>G0M8H4_CAEBE</name>
<dbReference type="SMART" id="SM00212">
    <property type="entry name" value="UBCc"/>
    <property type="match status" value="1"/>
</dbReference>
<reference evidence="3" key="1">
    <citation type="submission" date="2011-07" db="EMBL/GenBank/DDBJ databases">
        <authorList>
            <consortium name="Caenorhabditis brenneri Sequencing and Analysis Consortium"/>
            <person name="Wilson R.K."/>
        </authorList>
    </citation>
    <scope>NUCLEOTIDE SEQUENCE [LARGE SCALE GENOMIC DNA]</scope>
    <source>
        <strain evidence="3">PB2801</strain>
    </source>
</reference>
<dbReference type="eggNOG" id="KOG0424">
    <property type="taxonomic scope" value="Eukaryota"/>
</dbReference>
<dbReference type="InterPro" id="IPR050113">
    <property type="entry name" value="Ub_conjugating_enzyme"/>
</dbReference>
<dbReference type="Gene3D" id="3.10.110.10">
    <property type="entry name" value="Ubiquitin Conjugating Enzyme"/>
    <property type="match status" value="1"/>
</dbReference>
<protein>
    <recommendedName>
        <fullName evidence="1">UBC core domain-containing protein</fullName>
    </recommendedName>
</protein>
<accession>G0M8H4</accession>
<dbReference type="InterPro" id="IPR016135">
    <property type="entry name" value="UBQ-conjugating_enzyme/RWD"/>
</dbReference>
<dbReference type="STRING" id="135651.G0M8H4"/>
<keyword evidence="3" id="KW-1185">Reference proteome</keyword>
<dbReference type="HOGENOM" id="CLU_030988_12_1_1"/>
<feature type="domain" description="UBC core" evidence="1">
    <location>
        <begin position="33"/>
        <end position="188"/>
    </location>
</feature>
<evidence type="ECO:0000313" key="2">
    <source>
        <dbReference type="EMBL" id="EGT30291.1"/>
    </source>
</evidence>
<dbReference type="AlphaFoldDB" id="G0M8H4"/>
<evidence type="ECO:0000259" key="1">
    <source>
        <dbReference type="PROSITE" id="PS50127"/>
    </source>
</evidence>
<dbReference type="Proteomes" id="UP000008068">
    <property type="component" value="Unassembled WGS sequence"/>
</dbReference>
<dbReference type="GO" id="GO:0032446">
    <property type="term" value="P:protein modification by small protein conjugation"/>
    <property type="evidence" value="ECO:0007669"/>
    <property type="project" value="UniProtKB-ARBA"/>
</dbReference>
<dbReference type="SUPFAM" id="SSF54495">
    <property type="entry name" value="UBC-like"/>
    <property type="match status" value="1"/>
</dbReference>
<dbReference type="EMBL" id="GL379786">
    <property type="protein sequence ID" value="EGT30291.1"/>
    <property type="molecule type" value="Genomic_DNA"/>
</dbReference>
<dbReference type="InterPro" id="IPR000608">
    <property type="entry name" value="UBC"/>
</dbReference>
<evidence type="ECO:0000313" key="3">
    <source>
        <dbReference type="Proteomes" id="UP000008068"/>
    </source>
</evidence>
<dbReference type="PROSITE" id="PS50127">
    <property type="entry name" value="UBC_2"/>
    <property type="match status" value="1"/>
</dbReference>
<dbReference type="PANTHER" id="PTHR24067">
    <property type="entry name" value="UBIQUITIN-CONJUGATING ENZYME E2"/>
    <property type="match status" value="1"/>
</dbReference>
<gene>
    <name evidence="2" type="ORF">CAEBREN_01082</name>
</gene>
<dbReference type="OrthoDB" id="6600758at2759"/>